<comment type="similarity">
    <text evidence="1">Belongs to the IPP transferase family.</text>
</comment>
<dbReference type="PANTHER" id="PTHR11088">
    <property type="entry name" value="TRNA DIMETHYLALLYLTRANSFERASE"/>
    <property type="match status" value="1"/>
</dbReference>
<accession>G7Y788</accession>
<evidence type="ECO:0000256" key="5">
    <source>
        <dbReference type="SAM" id="MobiDB-lite"/>
    </source>
</evidence>
<dbReference type="AlphaFoldDB" id="G7Y788"/>
<reference evidence="6" key="1">
    <citation type="journal article" date="2011" name="Genome Biol.">
        <title>The draft genome of the carcinogenic human liver fluke Clonorchis sinensis.</title>
        <authorList>
            <person name="Wang X."/>
            <person name="Chen W."/>
            <person name="Huang Y."/>
            <person name="Sun J."/>
            <person name="Men J."/>
            <person name="Liu H."/>
            <person name="Luo F."/>
            <person name="Guo L."/>
            <person name="Lv X."/>
            <person name="Deng C."/>
            <person name="Zhou C."/>
            <person name="Fan Y."/>
            <person name="Li X."/>
            <person name="Huang L."/>
            <person name="Hu Y."/>
            <person name="Liang C."/>
            <person name="Hu X."/>
            <person name="Xu J."/>
            <person name="Yu X."/>
        </authorList>
    </citation>
    <scope>NUCLEOTIDE SEQUENCE [LARGE SCALE GENOMIC DNA]</scope>
    <source>
        <strain evidence="6">Henan</strain>
    </source>
</reference>
<dbReference type="Gene3D" id="3.40.50.300">
    <property type="entry name" value="P-loop containing nucleotide triphosphate hydrolases"/>
    <property type="match status" value="1"/>
</dbReference>
<dbReference type="InterPro" id="IPR039657">
    <property type="entry name" value="Dimethylallyltransferase"/>
</dbReference>
<proteinExistence type="inferred from homology"/>
<keyword evidence="4" id="KW-0067">ATP-binding</keyword>
<dbReference type="Proteomes" id="UP000008909">
    <property type="component" value="Unassembled WGS sequence"/>
</dbReference>
<dbReference type="PANTHER" id="PTHR11088:SF89">
    <property type="entry name" value="TRNA DIMETHYLALLYLTRANSFERASE"/>
    <property type="match status" value="1"/>
</dbReference>
<evidence type="ECO:0000313" key="7">
    <source>
        <dbReference type="Proteomes" id="UP000008909"/>
    </source>
</evidence>
<evidence type="ECO:0000256" key="3">
    <source>
        <dbReference type="ARBA" id="ARBA00022741"/>
    </source>
</evidence>
<reference key="2">
    <citation type="submission" date="2011-10" db="EMBL/GenBank/DDBJ databases">
        <title>The genome and transcriptome sequence of Clonorchis sinensis provide insights into the carcinogenic liver fluke.</title>
        <authorList>
            <person name="Wang X."/>
            <person name="Huang Y."/>
            <person name="Chen W."/>
            <person name="Liu H."/>
            <person name="Guo L."/>
            <person name="Chen Y."/>
            <person name="Luo F."/>
            <person name="Zhou W."/>
            <person name="Sun J."/>
            <person name="Mao Q."/>
            <person name="Liang P."/>
            <person name="Zhou C."/>
            <person name="Tian Y."/>
            <person name="Men J."/>
            <person name="Lv X."/>
            <person name="Huang L."/>
            <person name="Zhou J."/>
            <person name="Hu Y."/>
            <person name="Li R."/>
            <person name="Zhang F."/>
            <person name="Lei H."/>
            <person name="Li X."/>
            <person name="Hu X."/>
            <person name="Liang C."/>
            <person name="Xu J."/>
            <person name="Wu Z."/>
            <person name="Yu X."/>
        </authorList>
    </citation>
    <scope>NUCLEOTIDE SEQUENCE</scope>
    <source>
        <strain>Henan</strain>
    </source>
</reference>
<dbReference type="EMBL" id="DF142912">
    <property type="protein sequence ID" value="GAA48823.1"/>
    <property type="molecule type" value="Genomic_DNA"/>
</dbReference>
<feature type="region of interest" description="Disordered" evidence="5">
    <location>
        <begin position="225"/>
        <end position="246"/>
    </location>
</feature>
<protein>
    <submittedName>
        <fullName evidence="6">tRNA dimethylallyltransferase</fullName>
    </submittedName>
</protein>
<evidence type="ECO:0000256" key="2">
    <source>
        <dbReference type="ARBA" id="ARBA00022679"/>
    </source>
</evidence>
<dbReference type="GO" id="GO:0005524">
    <property type="term" value="F:ATP binding"/>
    <property type="evidence" value="ECO:0007669"/>
    <property type="project" value="UniProtKB-KW"/>
</dbReference>
<dbReference type="InterPro" id="IPR027417">
    <property type="entry name" value="P-loop_NTPase"/>
</dbReference>
<organism evidence="6 7">
    <name type="scientific">Clonorchis sinensis</name>
    <name type="common">Chinese liver fluke</name>
    <dbReference type="NCBI Taxonomy" id="79923"/>
    <lineage>
        <taxon>Eukaryota</taxon>
        <taxon>Metazoa</taxon>
        <taxon>Spiralia</taxon>
        <taxon>Lophotrochozoa</taxon>
        <taxon>Platyhelminthes</taxon>
        <taxon>Trematoda</taxon>
        <taxon>Digenea</taxon>
        <taxon>Opisthorchiida</taxon>
        <taxon>Opisthorchiata</taxon>
        <taxon>Opisthorchiidae</taxon>
        <taxon>Clonorchis</taxon>
    </lineage>
</organism>
<dbReference type="GO" id="GO:0052381">
    <property type="term" value="F:tRNA dimethylallyltransferase activity"/>
    <property type="evidence" value="ECO:0007669"/>
    <property type="project" value="TreeGrafter"/>
</dbReference>
<evidence type="ECO:0000256" key="1">
    <source>
        <dbReference type="ARBA" id="ARBA00005842"/>
    </source>
</evidence>
<evidence type="ECO:0000256" key="4">
    <source>
        <dbReference type="ARBA" id="ARBA00022840"/>
    </source>
</evidence>
<name>G7Y788_CLOSI</name>
<keyword evidence="7" id="KW-1185">Reference proteome</keyword>
<sequence length="246" mass="28154">MSGRVGTIVRIPTKTGTSSAALYRSHKLHRLFNETHSSTQDPLARRGILQSIGFKEFADYLALSPNSGDRDTTGGQRLLAEAIEQVKVATRQYARRQVKWIVNRFLKRPQFGSIPVYRLDCTPTLHSTSPDSVAPWDRHILAPACRILYEHMVKFGNWTDQFVSDSERFRTLLDYCPSSDCPKPCDFKPVLPQEELASPLVCTACDNRMFVRLADFEAHRRSRSHQKRISKLRRREQEQSVSTDCT</sequence>
<gene>
    <name evidence="6" type="ORF">CLF_102079</name>
</gene>
<dbReference type="GO" id="GO:0005739">
    <property type="term" value="C:mitochondrion"/>
    <property type="evidence" value="ECO:0007669"/>
    <property type="project" value="TreeGrafter"/>
</dbReference>
<evidence type="ECO:0000313" key="6">
    <source>
        <dbReference type="EMBL" id="GAA48823.1"/>
    </source>
</evidence>
<keyword evidence="2 6" id="KW-0808">Transferase</keyword>
<feature type="compositionally biased region" description="Basic residues" evidence="5">
    <location>
        <begin position="225"/>
        <end position="234"/>
    </location>
</feature>
<keyword evidence="3" id="KW-0547">Nucleotide-binding</keyword>
<dbReference type="Pfam" id="PF01715">
    <property type="entry name" value="IPPT"/>
    <property type="match status" value="1"/>
</dbReference>
<dbReference type="GO" id="GO:0006400">
    <property type="term" value="P:tRNA modification"/>
    <property type="evidence" value="ECO:0007669"/>
    <property type="project" value="TreeGrafter"/>
</dbReference>